<accession>D5URB8</accession>
<keyword evidence="2" id="KW-1185">Reference proteome</keyword>
<gene>
    <name evidence="1" type="ordered locus">Tpau_0328</name>
</gene>
<reference evidence="1 2" key="2">
    <citation type="journal article" date="2011" name="Stand. Genomic Sci.">
        <title>Complete genome sequence of Tsukamurella paurometabola type strain (no. 33).</title>
        <authorList>
            <person name="Munk A.C."/>
            <person name="Lapidus A."/>
            <person name="Lucas S."/>
            <person name="Nolan M."/>
            <person name="Tice H."/>
            <person name="Cheng J.F."/>
            <person name="Del Rio T.G."/>
            <person name="Goodwin L."/>
            <person name="Pitluck S."/>
            <person name="Liolios K."/>
            <person name="Huntemann M."/>
            <person name="Ivanova N."/>
            <person name="Mavromatis K."/>
            <person name="Mikhailova N."/>
            <person name="Pati A."/>
            <person name="Chen A."/>
            <person name="Palaniappan K."/>
            <person name="Tapia R."/>
            <person name="Han C."/>
            <person name="Land M."/>
            <person name="Hauser L."/>
            <person name="Chang Y.J."/>
            <person name="Jeffries C.D."/>
            <person name="Brettin T."/>
            <person name="Yasawong M."/>
            <person name="Brambilla E.M."/>
            <person name="Rohde M."/>
            <person name="Sikorski J."/>
            <person name="Goker M."/>
            <person name="Detter J.C."/>
            <person name="Woyke T."/>
            <person name="Bristow J."/>
            <person name="Eisen J.A."/>
            <person name="Markowitz V."/>
            <person name="Hugenholtz P."/>
            <person name="Kyrpides N.C."/>
            <person name="Klenk H.P."/>
        </authorList>
    </citation>
    <scope>NUCLEOTIDE SEQUENCE [LARGE SCALE GENOMIC DNA]</scope>
    <source>
        <strain evidence="2">ATCC 8368 / DSM 20162 / CCUG 35730 / CIP 100753 / JCM 10117 / KCTC 9821 / NBRC 16120 / NCIMB 702349 / NCTC 13040</strain>
    </source>
</reference>
<protein>
    <submittedName>
        <fullName evidence="1">Uncharacterized protein</fullName>
    </submittedName>
</protein>
<reference evidence="2" key="1">
    <citation type="submission" date="2010-03" db="EMBL/GenBank/DDBJ databases">
        <title>The complete chromosome of Tsukamurella paurometabola DSM 20162.</title>
        <authorList>
            <consortium name="US DOE Joint Genome Institute (JGI-PGF)"/>
            <person name="Lucas S."/>
            <person name="Copeland A."/>
            <person name="Lapidus A."/>
            <person name="Glavina del Rio T."/>
            <person name="Dalin E."/>
            <person name="Tice H."/>
            <person name="Bruce D."/>
            <person name="Goodwin L."/>
            <person name="Pitluck S."/>
            <person name="Kyrpides N."/>
            <person name="Mavromatis K."/>
            <person name="Ivanova N."/>
            <person name="Mikhailova N."/>
            <person name="Munk A.C."/>
            <person name="Brettin T."/>
            <person name="Detter J.C."/>
            <person name="Tapia R."/>
            <person name="Han C."/>
            <person name="Larimer F."/>
            <person name="Land M."/>
            <person name="Hauser L."/>
            <person name="Markowitz V."/>
            <person name="Cheng J.-F."/>
            <person name="Hugenholtz P."/>
            <person name="Woyke T."/>
            <person name="Wu D."/>
            <person name="Jando M."/>
            <person name="Brambilla E."/>
            <person name="Klenk H.-P."/>
            <person name="Eisen J.A."/>
        </authorList>
    </citation>
    <scope>NUCLEOTIDE SEQUENCE [LARGE SCALE GENOMIC DNA]</scope>
    <source>
        <strain evidence="2">ATCC 8368 / DSM 20162 / CCUG 35730 / CIP 100753 / JCM 10117 / KCTC 9821 / NBRC 16120 / NCIMB 702349 / NCTC 13040</strain>
    </source>
</reference>
<dbReference type="KEGG" id="tpr:Tpau_0328"/>
<dbReference type="STRING" id="521096.Tpau_0328"/>
<dbReference type="AlphaFoldDB" id="D5URB8"/>
<dbReference type="EMBL" id="CP001966">
    <property type="protein sequence ID" value="ADG76971.1"/>
    <property type="molecule type" value="Genomic_DNA"/>
</dbReference>
<dbReference type="Proteomes" id="UP000001213">
    <property type="component" value="Chromosome"/>
</dbReference>
<dbReference type="RefSeq" id="WP_013125017.1">
    <property type="nucleotide sequence ID" value="NC_014158.1"/>
</dbReference>
<evidence type="ECO:0000313" key="1">
    <source>
        <dbReference type="EMBL" id="ADG76971.1"/>
    </source>
</evidence>
<sequence>MIYEMNTAAHAAGTATTEQIAQATLANIKFVRTTAEAYAAANSGQTSLKAVAHMHEIIAVCDAEQKKLENVGISLKQNNGLITNTDMDGGDIFQGYIGL</sequence>
<proteinExistence type="predicted"/>
<dbReference type="HOGENOM" id="CLU_2319275_0_0_11"/>
<evidence type="ECO:0000313" key="2">
    <source>
        <dbReference type="Proteomes" id="UP000001213"/>
    </source>
</evidence>
<organism evidence="1 2">
    <name type="scientific">Tsukamurella paurometabola (strain ATCC 8368 / DSM 20162 / CCUG 35730 / CIP 100753 / JCM 10117 / KCTC 9821 / NBRC 16120 / NCIMB 702349 / NCTC 13040)</name>
    <name type="common">Corynebacterium paurometabolum</name>
    <dbReference type="NCBI Taxonomy" id="521096"/>
    <lineage>
        <taxon>Bacteria</taxon>
        <taxon>Bacillati</taxon>
        <taxon>Actinomycetota</taxon>
        <taxon>Actinomycetes</taxon>
        <taxon>Mycobacteriales</taxon>
        <taxon>Tsukamurellaceae</taxon>
        <taxon>Tsukamurella</taxon>
    </lineage>
</organism>
<name>D5URB8_TSUPD</name>